<proteinExistence type="predicted"/>
<evidence type="ECO:0008006" key="5">
    <source>
        <dbReference type="Google" id="ProtNLM"/>
    </source>
</evidence>
<sequence length="269" mass="26523">MPLSRTARALSATAFTTVVLGIAATAASANPGAEVSPRTVAPGGSVTVSVTCEATGGQPPETVDATSDAFEHGTVQLHRTGHAGHSGRTDDPAATDDPAGAEDPAATGDEDLVGPDGEDTVGPDDVGPPTVAEEPAGVHGPGDRDDPAGKEAPRDGLTYSGTARIAPAADFEEDGGPDGAGRTSEWLAEGVCPAAPGGQGKEWSASFTVSPGTSHDGSHDTRVPHGVHAGQGGTFNDSTAALVSGGVLIVGALGAAVHKLRHRESSPNG</sequence>
<gene>
    <name evidence="3" type="ORF">K3769_32790</name>
</gene>
<feature type="signal peptide" evidence="2">
    <location>
        <begin position="1"/>
        <end position="29"/>
    </location>
</feature>
<feature type="compositionally biased region" description="Acidic residues" evidence="1">
    <location>
        <begin position="108"/>
        <end position="122"/>
    </location>
</feature>
<keyword evidence="2" id="KW-0732">Signal</keyword>
<feature type="chain" id="PRO_5046114443" description="Secreted protein" evidence="2">
    <location>
        <begin position="30"/>
        <end position="269"/>
    </location>
</feature>
<evidence type="ECO:0000256" key="2">
    <source>
        <dbReference type="SAM" id="SignalP"/>
    </source>
</evidence>
<evidence type="ECO:0000313" key="3">
    <source>
        <dbReference type="EMBL" id="MCX4237464.1"/>
    </source>
</evidence>
<dbReference type="RefSeq" id="WP_267029872.1">
    <property type="nucleotide sequence ID" value="NZ_JAIFZO010000002.1"/>
</dbReference>
<keyword evidence="4" id="KW-1185">Reference proteome</keyword>
<dbReference type="EMBL" id="JAIFZO010000002">
    <property type="protein sequence ID" value="MCX4237464.1"/>
    <property type="molecule type" value="Genomic_DNA"/>
</dbReference>
<dbReference type="Proteomes" id="UP001165590">
    <property type="component" value="Unassembled WGS sequence"/>
</dbReference>
<evidence type="ECO:0000256" key="1">
    <source>
        <dbReference type="SAM" id="MobiDB-lite"/>
    </source>
</evidence>
<feature type="compositionally biased region" description="Polar residues" evidence="1">
    <location>
        <begin position="205"/>
        <end position="215"/>
    </location>
</feature>
<accession>A0ABT3VBZ6</accession>
<evidence type="ECO:0000313" key="4">
    <source>
        <dbReference type="Proteomes" id="UP001165590"/>
    </source>
</evidence>
<organism evidence="3 4">
    <name type="scientific">Streptomyces ortus</name>
    <dbReference type="NCBI Taxonomy" id="2867268"/>
    <lineage>
        <taxon>Bacteria</taxon>
        <taxon>Bacillati</taxon>
        <taxon>Actinomycetota</taxon>
        <taxon>Actinomycetes</taxon>
        <taxon>Kitasatosporales</taxon>
        <taxon>Streptomycetaceae</taxon>
        <taxon>Streptomyces</taxon>
    </lineage>
</organism>
<feature type="region of interest" description="Disordered" evidence="1">
    <location>
        <begin position="79"/>
        <end position="220"/>
    </location>
</feature>
<comment type="caution">
    <text evidence="3">The sequence shown here is derived from an EMBL/GenBank/DDBJ whole genome shotgun (WGS) entry which is preliminary data.</text>
</comment>
<feature type="compositionally biased region" description="Basic and acidic residues" evidence="1">
    <location>
        <begin position="141"/>
        <end position="154"/>
    </location>
</feature>
<feature type="compositionally biased region" description="Low complexity" evidence="1">
    <location>
        <begin position="95"/>
        <end position="107"/>
    </location>
</feature>
<protein>
    <recommendedName>
        <fullName evidence="5">Secreted protein</fullName>
    </recommendedName>
</protein>
<name>A0ABT3VBZ6_9ACTN</name>
<reference evidence="3" key="1">
    <citation type="journal article" date="2022" name="bioRxiv">
        <title>Discovery and biosynthetic assessment of Streptomyces ortus sp nov. isolated from a deep-sea sponge.</title>
        <authorList>
            <person name="Williams S.E."/>
        </authorList>
    </citation>
    <scope>NUCLEOTIDE SEQUENCE</scope>
    <source>
        <strain evidence="3">A15ISP2-DRY2</strain>
    </source>
</reference>